<sequence length="247" mass="28634">MDMPEPDQSPFMVVSAHTSRITRHYQSYLDKATPYTAYRWVGTGVLLILFFLRIIFAQGWYIVAYTLGIYLLNLFLAFLQPKFDPSLTQDEGLEDGENALPTKQDDEFRPFIRRLPEFKFWHSATRAIAIGFFCSWLEMFNIPVFWPVLVVYWLILFSLTSAYFLLSVPMSQSIAGLWDKIADDQLLSATTNTTYDQVPLCPLHLRKNKIWPELKRPQVWACVSISSRGAFFSLHLVPFSFSNDYVT</sequence>
<name>A0A2B7Y6I9_POLH7</name>
<keyword evidence="8" id="KW-1185">Reference proteome</keyword>
<dbReference type="EMBL" id="PDNA01000072">
    <property type="protein sequence ID" value="PGH16631.1"/>
    <property type="molecule type" value="Genomic_DNA"/>
</dbReference>
<dbReference type="GO" id="GO:0005783">
    <property type="term" value="C:endoplasmic reticulum"/>
    <property type="evidence" value="ECO:0007669"/>
    <property type="project" value="GOC"/>
</dbReference>
<comment type="subcellular location">
    <subcellularLocation>
        <location evidence="1">Membrane</location>
        <topology evidence="1">Multi-pass membrane protein</topology>
    </subcellularLocation>
</comment>
<organism evidence="7 8">
    <name type="scientific">Polytolypa hystricis (strain UAMH7299)</name>
    <dbReference type="NCBI Taxonomy" id="1447883"/>
    <lineage>
        <taxon>Eukaryota</taxon>
        <taxon>Fungi</taxon>
        <taxon>Dikarya</taxon>
        <taxon>Ascomycota</taxon>
        <taxon>Pezizomycotina</taxon>
        <taxon>Eurotiomycetes</taxon>
        <taxon>Eurotiomycetidae</taxon>
        <taxon>Onygenales</taxon>
        <taxon>Onygenales incertae sedis</taxon>
        <taxon>Polytolypa</taxon>
    </lineage>
</organism>
<dbReference type="Pfam" id="PF03248">
    <property type="entry name" value="Rer1"/>
    <property type="match status" value="1"/>
</dbReference>
<evidence type="ECO:0000256" key="5">
    <source>
        <dbReference type="ARBA" id="ARBA00023136"/>
    </source>
</evidence>
<keyword evidence="5 6" id="KW-0472">Membrane</keyword>
<protein>
    <submittedName>
        <fullName evidence="7">Protein RER1</fullName>
    </submittedName>
</protein>
<dbReference type="GO" id="GO:0006621">
    <property type="term" value="P:protein retention in ER lumen"/>
    <property type="evidence" value="ECO:0007669"/>
    <property type="project" value="TreeGrafter"/>
</dbReference>
<evidence type="ECO:0000256" key="3">
    <source>
        <dbReference type="ARBA" id="ARBA00022692"/>
    </source>
</evidence>
<dbReference type="STRING" id="1447883.A0A2B7Y6I9"/>
<evidence type="ECO:0000256" key="2">
    <source>
        <dbReference type="ARBA" id="ARBA00006070"/>
    </source>
</evidence>
<evidence type="ECO:0000313" key="7">
    <source>
        <dbReference type="EMBL" id="PGH16631.1"/>
    </source>
</evidence>
<dbReference type="PANTHER" id="PTHR10743:SF0">
    <property type="entry name" value="PROTEIN RER1"/>
    <property type="match status" value="1"/>
</dbReference>
<proteinExistence type="inferred from homology"/>
<reference evidence="7 8" key="1">
    <citation type="submission" date="2017-10" db="EMBL/GenBank/DDBJ databases">
        <title>Comparative genomics in systemic dimorphic fungi from Ajellomycetaceae.</title>
        <authorList>
            <person name="Munoz J.F."/>
            <person name="Mcewen J.G."/>
            <person name="Clay O.K."/>
            <person name="Cuomo C.A."/>
        </authorList>
    </citation>
    <scope>NUCLEOTIDE SEQUENCE [LARGE SCALE GENOMIC DNA]</scope>
    <source>
        <strain evidence="7 8">UAMH7299</strain>
    </source>
</reference>
<dbReference type="Proteomes" id="UP000224634">
    <property type="component" value="Unassembled WGS sequence"/>
</dbReference>
<keyword evidence="3 6" id="KW-0812">Transmembrane</keyword>
<dbReference type="AlphaFoldDB" id="A0A2B7Y6I9"/>
<dbReference type="OrthoDB" id="448250at2759"/>
<evidence type="ECO:0000313" key="8">
    <source>
        <dbReference type="Proteomes" id="UP000224634"/>
    </source>
</evidence>
<dbReference type="GO" id="GO:0000139">
    <property type="term" value="C:Golgi membrane"/>
    <property type="evidence" value="ECO:0007669"/>
    <property type="project" value="TreeGrafter"/>
</dbReference>
<keyword evidence="4 6" id="KW-1133">Transmembrane helix</keyword>
<comment type="similarity">
    <text evidence="2">Belongs to the RER1 family.</text>
</comment>
<evidence type="ECO:0000256" key="6">
    <source>
        <dbReference type="SAM" id="Phobius"/>
    </source>
</evidence>
<comment type="caution">
    <text evidence="7">The sequence shown here is derived from an EMBL/GenBank/DDBJ whole genome shotgun (WGS) entry which is preliminary data.</text>
</comment>
<evidence type="ECO:0000256" key="1">
    <source>
        <dbReference type="ARBA" id="ARBA00004141"/>
    </source>
</evidence>
<evidence type="ECO:0000256" key="4">
    <source>
        <dbReference type="ARBA" id="ARBA00022989"/>
    </source>
</evidence>
<dbReference type="GO" id="GO:0006890">
    <property type="term" value="P:retrograde vesicle-mediated transport, Golgi to endoplasmic reticulum"/>
    <property type="evidence" value="ECO:0007669"/>
    <property type="project" value="TreeGrafter"/>
</dbReference>
<feature type="transmembrane region" description="Helical" evidence="6">
    <location>
        <begin position="62"/>
        <end position="79"/>
    </location>
</feature>
<feature type="transmembrane region" description="Helical" evidence="6">
    <location>
        <begin position="144"/>
        <end position="166"/>
    </location>
</feature>
<dbReference type="PANTHER" id="PTHR10743">
    <property type="entry name" value="PROTEIN RER1"/>
    <property type="match status" value="1"/>
</dbReference>
<feature type="transmembrane region" description="Helical" evidence="6">
    <location>
        <begin position="37"/>
        <end position="56"/>
    </location>
</feature>
<dbReference type="InterPro" id="IPR004932">
    <property type="entry name" value="Rer1"/>
</dbReference>
<accession>A0A2B7Y6I9</accession>
<gene>
    <name evidence="7" type="ORF">AJ80_05133</name>
</gene>